<reference evidence="1 2" key="1">
    <citation type="journal article" date="2022" name="Nat. Ecol. Evol.">
        <title>A masculinizing supergene underlies an exaggerated male reproductive morph in a spider.</title>
        <authorList>
            <person name="Hendrickx F."/>
            <person name="De Corte Z."/>
            <person name="Sonet G."/>
            <person name="Van Belleghem S.M."/>
            <person name="Kostlbacher S."/>
            <person name="Vangestel C."/>
        </authorList>
    </citation>
    <scope>NUCLEOTIDE SEQUENCE [LARGE SCALE GENOMIC DNA]</scope>
    <source>
        <strain evidence="1">W744_W776</strain>
    </source>
</reference>
<keyword evidence="2" id="KW-1185">Reference proteome</keyword>
<evidence type="ECO:0000313" key="2">
    <source>
        <dbReference type="Proteomes" id="UP000827092"/>
    </source>
</evidence>
<dbReference type="EMBL" id="JAFNEN010000978">
    <property type="protein sequence ID" value="KAG8175630.1"/>
    <property type="molecule type" value="Genomic_DNA"/>
</dbReference>
<evidence type="ECO:0000313" key="1">
    <source>
        <dbReference type="EMBL" id="KAG8175630.1"/>
    </source>
</evidence>
<name>A0AAV6TUL5_9ARAC</name>
<gene>
    <name evidence="1" type="ORF">JTE90_004508</name>
</gene>
<accession>A0AAV6TUL5</accession>
<organism evidence="1 2">
    <name type="scientific">Oedothorax gibbosus</name>
    <dbReference type="NCBI Taxonomy" id="931172"/>
    <lineage>
        <taxon>Eukaryota</taxon>
        <taxon>Metazoa</taxon>
        <taxon>Ecdysozoa</taxon>
        <taxon>Arthropoda</taxon>
        <taxon>Chelicerata</taxon>
        <taxon>Arachnida</taxon>
        <taxon>Araneae</taxon>
        <taxon>Araneomorphae</taxon>
        <taxon>Entelegynae</taxon>
        <taxon>Araneoidea</taxon>
        <taxon>Linyphiidae</taxon>
        <taxon>Erigoninae</taxon>
        <taxon>Oedothorax</taxon>
    </lineage>
</organism>
<sequence length="81" mass="8227">MRQGTGAGLPEIGKEVWLVELETRLGIPGYQLGEPGGKGADCPGLYLRGAGIGNRDARNQACVRSGTDVALGQSAIGEGCG</sequence>
<proteinExistence type="predicted"/>
<protein>
    <submittedName>
        <fullName evidence="1">Uncharacterized protein</fullName>
    </submittedName>
</protein>
<dbReference type="AlphaFoldDB" id="A0AAV6TUL5"/>
<dbReference type="Proteomes" id="UP000827092">
    <property type="component" value="Unassembled WGS sequence"/>
</dbReference>
<comment type="caution">
    <text evidence="1">The sequence shown here is derived from an EMBL/GenBank/DDBJ whole genome shotgun (WGS) entry which is preliminary data.</text>
</comment>